<protein>
    <recommendedName>
        <fullName evidence="6">Zn(2)-C6 fungal-type domain-containing protein</fullName>
    </recommendedName>
</protein>
<dbReference type="GO" id="GO:0008270">
    <property type="term" value="F:zinc ion binding"/>
    <property type="evidence" value="ECO:0007669"/>
    <property type="project" value="InterPro"/>
</dbReference>
<evidence type="ECO:0000256" key="2">
    <source>
        <dbReference type="ARBA" id="ARBA00023015"/>
    </source>
</evidence>
<keyword evidence="2" id="KW-0805">Transcription regulation</keyword>
<organism evidence="7 8">
    <name type="scientific">Penicillium arizonense</name>
    <dbReference type="NCBI Taxonomy" id="1835702"/>
    <lineage>
        <taxon>Eukaryota</taxon>
        <taxon>Fungi</taxon>
        <taxon>Dikarya</taxon>
        <taxon>Ascomycota</taxon>
        <taxon>Pezizomycotina</taxon>
        <taxon>Eurotiomycetes</taxon>
        <taxon>Eurotiomycetidae</taxon>
        <taxon>Eurotiales</taxon>
        <taxon>Aspergillaceae</taxon>
        <taxon>Penicillium</taxon>
    </lineage>
</organism>
<sequence length="479" mass="53918">MPSSAPKRACDQCHTLKEKCRRLSPAAPCERCDRLNHNCQTTRNIAKTGRKPRMARKLSYNLPASNLNADPHSPTPVSTLSQDTPYAHFYFSLNDGLGNNTALFPDLDQWEIHFVNLMKDIVAPSPLDKYLIGPSFHETHHRSFVQNLLQPTPTLKHATVACAAVLLGDKYAQYNKASVEIGHRRAALAVSGLRSLQISQDQDLITAVRIGIAMVTFAMHVAHGQSFLISRYTLSLVKPMYSRLLTMDSGTMDFLMCLVSTETLDCLLKSEIPTIRIGEDDRNNVVDRYIGLSSSLFAHLYDICEVASILRHTDGRMDIKITKQLKTIQDRLDQWQPSPPPDFLEQFSQDEVVRMLAQTEVLRLAALLIIHRLKHPFGQYDEKALLLSRAITAEFDMVLQVTGRSIPCTALAYMVASFEITSAEEQSAIITKSDEMVTFSLQSQVRVKNIMYSVWNARSFGDQIHWFDLGDYIGKAETK</sequence>
<keyword evidence="8" id="KW-1185">Reference proteome</keyword>
<dbReference type="EMBL" id="LXJU01000012">
    <property type="protein sequence ID" value="OGE51675.1"/>
    <property type="molecule type" value="Genomic_DNA"/>
</dbReference>
<dbReference type="OrthoDB" id="4137815at2759"/>
<dbReference type="PANTHER" id="PTHR37534">
    <property type="entry name" value="TRANSCRIPTIONAL ACTIVATOR PROTEIN UGA3"/>
    <property type="match status" value="1"/>
</dbReference>
<dbReference type="InterPro" id="IPR021858">
    <property type="entry name" value="Fun_TF"/>
</dbReference>
<dbReference type="PROSITE" id="PS00463">
    <property type="entry name" value="ZN2_CY6_FUNGAL_1"/>
    <property type="match status" value="1"/>
</dbReference>
<dbReference type="SUPFAM" id="SSF57701">
    <property type="entry name" value="Zn2/Cys6 DNA-binding domain"/>
    <property type="match status" value="1"/>
</dbReference>
<comment type="caution">
    <text evidence="7">The sequence shown here is derived from an EMBL/GenBank/DDBJ whole genome shotgun (WGS) entry which is preliminary data.</text>
</comment>
<keyword evidence="5" id="KW-0539">Nucleus</keyword>
<dbReference type="GO" id="GO:0005634">
    <property type="term" value="C:nucleus"/>
    <property type="evidence" value="ECO:0007669"/>
    <property type="project" value="UniProtKB-SubCell"/>
</dbReference>
<gene>
    <name evidence="7" type="ORF">PENARI_c012G08606</name>
</gene>
<dbReference type="Proteomes" id="UP000177622">
    <property type="component" value="Unassembled WGS sequence"/>
</dbReference>
<dbReference type="GO" id="GO:0003677">
    <property type="term" value="F:DNA binding"/>
    <property type="evidence" value="ECO:0007669"/>
    <property type="project" value="UniProtKB-KW"/>
</dbReference>
<feature type="domain" description="Zn(2)-C6 fungal-type" evidence="6">
    <location>
        <begin position="9"/>
        <end position="41"/>
    </location>
</feature>
<dbReference type="RefSeq" id="XP_022487119.1">
    <property type="nucleotide sequence ID" value="XM_022632991.1"/>
</dbReference>
<dbReference type="GO" id="GO:0000981">
    <property type="term" value="F:DNA-binding transcription factor activity, RNA polymerase II-specific"/>
    <property type="evidence" value="ECO:0007669"/>
    <property type="project" value="InterPro"/>
</dbReference>
<dbReference type="InterPro" id="IPR001138">
    <property type="entry name" value="Zn2Cys6_DnaBD"/>
</dbReference>
<keyword evidence="4" id="KW-0804">Transcription</keyword>
<proteinExistence type="predicted"/>
<name>A0A1F5LEW3_PENAI</name>
<dbReference type="AlphaFoldDB" id="A0A1F5LEW3"/>
<dbReference type="PROSITE" id="PS50048">
    <property type="entry name" value="ZN2_CY6_FUNGAL_2"/>
    <property type="match status" value="1"/>
</dbReference>
<evidence type="ECO:0000256" key="3">
    <source>
        <dbReference type="ARBA" id="ARBA00023125"/>
    </source>
</evidence>
<dbReference type="Pfam" id="PF00172">
    <property type="entry name" value="Zn_clus"/>
    <property type="match status" value="1"/>
</dbReference>
<evidence type="ECO:0000259" key="6">
    <source>
        <dbReference type="PROSITE" id="PS50048"/>
    </source>
</evidence>
<evidence type="ECO:0000313" key="7">
    <source>
        <dbReference type="EMBL" id="OGE51675.1"/>
    </source>
</evidence>
<dbReference type="InterPro" id="IPR036864">
    <property type="entry name" value="Zn2-C6_fun-type_DNA-bd_sf"/>
</dbReference>
<dbReference type="CDD" id="cd00067">
    <property type="entry name" value="GAL4"/>
    <property type="match status" value="1"/>
</dbReference>
<dbReference type="Gene3D" id="4.10.240.10">
    <property type="entry name" value="Zn(2)-C6 fungal-type DNA-binding domain"/>
    <property type="match status" value="1"/>
</dbReference>
<keyword evidence="3" id="KW-0238">DNA-binding</keyword>
<evidence type="ECO:0000313" key="8">
    <source>
        <dbReference type="Proteomes" id="UP000177622"/>
    </source>
</evidence>
<accession>A0A1F5LEW3</accession>
<evidence type="ECO:0000256" key="1">
    <source>
        <dbReference type="ARBA" id="ARBA00004123"/>
    </source>
</evidence>
<comment type="subcellular location">
    <subcellularLocation>
        <location evidence="1">Nucleus</location>
    </subcellularLocation>
</comment>
<reference evidence="7 8" key="1">
    <citation type="journal article" date="2016" name="Sci. Rep.">
        <title>Penicillium arizonense, a new, genome sequenced fungal species, reveals a high chemical diversity in secreted metabolites.</title>
        <authorList>
            <person name="Grijseels S."/>
            <person name="Nielsen J.C."/>
            <person name="Randelovic M."/>
            <person name="Nielsen J."/>
            <person name="Nielsen K.F."/>
            <person name="Workman M."/>
            <person name="Frisvad J.C."/>
        </authorList>
    </citation>
    <scope>NUCLEOTIDE SEQUENCE [LARGE SCALE GENOMIC DNA]</scope>
    <source>
        <strain evidence="7 8">CBS 141311</strain>
    </source>
</reference>
<evidence type="ECO:0000256" key="5">
    <source>
        <dbReference type="ARBA" id="ARBA00023242"/>
    </source>
</evidence>
<dbReference type="Pfam" id="PF11951">
    <property type="entry name" value="Fungal_trans_2"/>
    <property type="match status" value="1"/>
</dbReference>
<evidence type="ECO:0000256" key="4">
    <source>
        <dbReference type="ARBA" id="ARBA00023163"/>
    </source>
</evidence>
<dbReference type="PANTHER" id="PTHR37534:SF46">
    <property type="entry name" value="ZN(II)2CYS6 TRANSCRIPTION FACTOR (EUROFUNG)"/>
    <property type="match status" value="1"/>
</dbReference>
<dbReference type="GeneID" id="34577725"/>